<evidence type="ECO:0000313" key="2">
    <source>
        <dbReference type="EMBL" id="CAN74113.1"/>
    </source>
</evidence>
<feature type="region of interest" description="Disordered" evidence="1">
    <location>
        <begin position="1"/>
        <end position="34"/>
    </location>
</feature>
<reference evidence="2" key="1">
    <citation type="journal article" date="2007" name="PLoS ONE">
        <title>The first genome sequence of an elite grapevine cultivar (Pinot noir Vitis vinifera L.): coping with a highly heterozygous genome.</title>
        <authorList>
            <person name="Velasco R."/>
            <person name="Zharkikh A."/>
            <person name="Troggio M."/>
            <person name="Cartwright D.A."/>
            <person name="Cestaro A."/>
            <person name="Pruss D."/>
            <person name="Pindo M."/>
            <person name="FitzGerald L.M."/>
            <person name="Vezzulli S."/>
            <person name="Reid J."/>
            <person name="Malacarne G."/>
            <person name="Iliev D."/>
            <person name="Coppola G."/>
            <person name="Wardell B."/>
            <person name="Micheletti D."/>
            <person name="Macalma T."/>
            <person name="Facci M."/>
            <person name="Mitchell J.T."/>
            <person name="Perazzolli M."/>
            <person name="Eldredge G."/>
            <person name="Gatto P."/>
            <person name="Oyzerski R."/>
            <person name="Moretto M."/>
            <person name="Gutin N."/>
            <person name="Stefanini M."/>
            <person name="Chen Y."/>
            <person name="Segala C."/>
            <person name="Davenport C."/>
            <person name="Dematte L."/>
            <person name="Mraz A."/>
            <person name="Battilana J."/>
            <person name="Stormo K."/>
            <person name="Costa F."/>
            <person name="Tao Q."/>
            <person name="Si-Ammour A."/>
            <person name="Harkins T."/>
            <person name="Lackey A."/>
            <person name="Perbost C."/>
            <person name="Taillon B."/>
            <person name="Stella A."/>
            <person name="Solovyev V."/>
            <person name="Fawcett J.A."/>
            <person name="Sterck L."/>
            <person name="Vandepoele K."/>
            <person name="Grando S.M."/>
            <person name="Toppo S."/>
            <person name="Moser C."/>
            <person name="Lanchbury J."/>
            <person name="Bogden R."/>
            <person name="Skolnick M."/>
            <person name="Sgaramella V."/>
            <person name="Bhatnagar S.K."/>
            <person name="Fontana P."/>
            <person name="Gutin A."/>
            <person name="Van de Peer Y."/>
            <person name="Salamini F."/>
            <person name="Viola R."/>
        </authorList>
    </citation>
    <scope>NUCLEOTIDE SEQUENCE</scope>
</reference>
<sequence length="79" mass="8964">MKEKREREKEEEPELGRILGEKHTGAGKKQLRPRLSSDRVALDLPKPIEGLKHSAKSDSVVVYIIEESGENITAKRSRK</sequence>
<evidence type="ECO:0000256" key="1">
    <source>
        <dbReference type="SAM" id="MobiDB-lite"/>
    </source>
</evidence>
<name>A5B382_VITVI</name>
<organism evidence="2">
    <name type="scientific">Vitis vinifera</name>
    <name type="common">Grape</name>
    <dbReference type="NCBI Taxonomy" id="29760"/>
    <lineage>
        <taxon>Eukaryota</taxon>
        <taxon>Viridiplantae</taxon>
        <taxon>Streptophyta</taxon>
        <taxon>Embryophyta</taxon>
        <taxon>Tracheophyta</taxon>
        <taxon>Spermatophyta</taxon>
        <taxon>Magnoliopsida</taxon>
        <taxon>eudicotyledons</taxon>
        <taxon>Gunneridae</taxon>
        <taxon>Pentapetalae</taxon>
        <taxon>rosids</taxon>
        <taxon>Vitales</taxon>
        <taxon>Vitaceae</taxon>
        <taxon>Viteae</taxon>
        <taxon>Vitis</taxon>
    </lineage>
</organism>
<dbReference type="EMBL" id="AM445082">
    <property type="protein sequence ID" value="CAN74113.1"/>
    <property type="molecule type" value="Genomic_DNA"/>
</dbReference>
<accession>A5B382</accession>
<dbReference type="AlphaFoldDB" id="A5B382"/>
<protein>
    <submittedName>
        <fullName evidence="2">Uncharacterized protein</fullName>
    </submittedName>
</protein>
<feature type="compositionally biased region" description="Basic and acidic residues" evidence="1">
    <location>
        <begin position="1"/>
        <end position="10"/>
    </location>
</feature>
<proteinExistence type="predicted"/>
<gene>
    <name evidence="2" type="ORF">VITISV_036744</name>
</gene>